<protein>
    <recommendedName>
        <fullName evidence="1">Co-chaperone DjlA N-terminal domain-containing protein</fullName>
    </recommendedName>
</protein>
<evidence type="ECO:0000313" key="3">
    <source>
        <dbReference type="Proteomes" id="UP000030140"/>
    </source>
</evidence>
<keyword evidence="3" id="KW-1185">Reference proteome</keyword>
<organism evidence="2 3">
    <name type="scientific">Dokdonia donghaensis DSW-1</name>
    <dbReference type="NCBI Taxonomy" id="1300343"/>
    <lineage>
        <taxon>Bacteria</taxon>
        <taxon>Pseudomonadati</taxon>
        <taxon>Bacteroidota</taxon>
        <taxon>Flavobacteriia</taxon>
        <taxon>Flavobacteriales</taxon>
        <taxon>Flavobacteriaceae</taxon>
        <taxon>Dokdonia</taxon>
    </lineage>
</organism>
<dbReference type="PATRIC" id="fig|1300343.5.peg.2402"/>
<gene>
    <name evidence="2" type="ORF">NV36_00790</name>
</gene>
<proteinExistence type="predicted"/>
<evidence type="ECO:0000259" key="1">
    <source>
        <dbReference type="Pfam" id="PF05099"/>
    </source>
</evidence>
<dbReference type="EMBL" id="JSAQ01000001">
    <property type="protein sequence ID" value="KGO05522.1"/>
    <property type="molecule type" value="Genomic_DNA"/>
</dbReference>
<dbReference type="InterPro" id="IPR007791">
    <property type="entry name" value="DjlA_N"/>
</dbReference>
<sequence length="131" mass="15375">MTTENLQIISDMIAMAKADSHLHEREYHFILEVAKRLEISKEAVDELIENPLQEMVFSTELQRITQFHRLLLVMNVDEQTHFIEIDALRNYGLKLGIRPEAVEQILGEMGNYDGKLIPSERLVEIFKRFYN</sequence>
<comment type="caution">
    <text evidence="2">The sequence shown here is derived from an EMBL/GenBank/DDBJ whole genome shotgun (WGS) entry which is preliminary data.</text>
</comment>
<dbReference type="AlphaFoldDB" id="A0A0A2GQP1"/>
<dbReference type="RefSeq" id="WP_021778788.1">
    <property type="nucleotide sequence ID" value="NZ_CP015125.1"/>
</dbReference>
<reference evidence="2 3" key="1">
    <citation type="submission" date="2014-10" db="EMBL/GenBank/DDBJ databases">
        <title>Draft genome sequence of the proteorhodopsin-containing marine bacterium Dokdonia donghaensis.</title>
        <authorList>
            <person name="Gomez-Consarnau L."/>
            <person name="Gonzalez J.M."/>
            <person name="Riedel T."/>
            <person name="Jaenicke S."/>
            <person name="Wagner-Doebler I."/>
            <person name="Fuhrman J.A."/>
        </authorList>
    </citation>
    <scope>NUCLEOTIDE SEQUENCE [LARGE SCALE GENOMIC DNA]</scope>
    <source>
        <strain evidence="2 3">DSW-1</strain>
    </source>
</reference>
<dbReference type="Pfam" id="PF05099">
    <property type="entry name" value="TerB"/>
    <property type="match status" value="1"/>
</dbReference>
<dbReference type="Proteomes" id="UP000030140">
    <property type="component" value="Unassembled WGS sequence"/>
</dbReference>
<feature type="domain" description="Co-chaperone DjlA N-terminal" evidence="1">
    <location>
        <begin position="4"/>
        <end position="45"/>
    </location>
</feature>
<accession>A0A0A2GQP1</accession>
<dbReference type="OrthoDB" id="1143847at2"/>
<name>A0A0A2GQP1_9FLAO</name>
<dbReference type="SUPFAM" id="SSF158682">
    <property type="entry name" value="TerB-like"/>
    <property type="match status" value="1"/>
</dbReference>
<dbReference type="KEGG" id="ddo:I597_2381"/>
<evidence type="ECO:0000313" key="2">
    <source>
        <dbReference type="EMBL" id="KGO05522.1"/>
    </source>
</evidence>
<dbReference type="InterPro" id="IPR029024">
    <property type="entry name" value="TerB-like"/>
</dbReference>
<dbReference type="Gene3D" id="1.10.3680.10">
    <property type="entry name" value="TerB-like"/>
    <property type="match status" value="1"/>
</dbReference>